<dbReference type="EMBL" id="QURB01000002">
    <property type="protein sequence ID" value="RFC55056.1"/>
    <property type="molecule type" value="Genomic_DNA"/>
</dbReference>
<evidence type="ECO:0000313" key="1">
    <source>
        <dbReference type="EMBL" id="RFC55056.1"/>
    </source>
</evidence>
<dbReference type="NCBIfam" id="TIGR04131">
    <property type="entry name" value="Bac_Flav_CTERM"/>
    <property type="match status" value="1"/>
</dbReference>
<name>A0A3E1EZS4_9FLAO</name>
<keyword evidence="2" id="KW-1185">Reference proteome</keyword>
<gene>
    <name evidence="1" type="ORF">DXU93_04340</name>
</gene>
<dbReference type="AlphaFoldDB" id="A0A3E1EZS4"/>
<organism evidence="1 2">
    <name type="scientific">Brumimicrobium aurantiacum</name>
    <dbReference type="NCBI Taxonomy" id="1737063"/>
    <lineage>
        <taxon>Bacteria</taxon>
        <taxon>Pseudomonadati</taxon>
        <taxon>Bacteroidota</taxon>
        <taxon>Flavobacteriia</taxon>
        <taxon>Flavobacteriales</taxon>
        <taxon>Crocinitomicaceae</taxon>
        <taxon>Brumimicrobium</taxon>
    </lineage>
</organism>
<proteinExistence type="predicted"/>
<reference evidence="1 2" key="1">
    <citation type="submission" date="2018-08" db="EMBL/GenBank/DDBJ databases">
        <title>The draft genome squence of Brumimicrobium sp. N62.</title>
        <authorList>
            <person name="Du Z.-J."/>
            <person name="Luo H.-R."/>
        </authorList>
    </citation>
    <scope>NUCLEOTIDE SEQUENCE [LARGE SCALE GENOMIC DNA]</scope>
    <source>
        <strain evidence="1 2">N62</strain>
    </source>
</reference>
<sequence>MPDPGQIHLAKPWFQPTPWFWDSTDFETSSSSDLFHECAPQGESGVPLSWAGYQFARTGKGYAGIGFWQSSSSRERIEVELNDSLLKDSTYCVSMYVVNKTTNTIGTATSNLHFLFTKDSLIQNFGYYTTPSVENPVANFISDTNNWTEINVEYVAKGGEKFLTIGSFYSNQNSTVLDSNSYTAYYFIDDVWVARLGSKNCPCKGEEVDKTIVFPNTFTPNNDGSNDFWSIDFKNASDYVLILNRWGNKVTELNKNSPKWDGNCKGKPCTEGVYFYKAYINGEPKHGFIHLFR</sequence>
<accession>A0A3E1EZS4</accession>
<dbReference type="Pfam" id="PF13585">
    <property type="entry name" value="CHU_C"/>
    <property type="match status" value="1"/>
</dbReference>
<comment type="caution">
    <text evidence="1">The sequence shown here is derived from an EMBL/GenBank/DDBJ whole genome shotgun (WGS) entry which is preliminary data.</text>
</comment>
<evidence type="ECO:0000313" key="2">
    <source>
        <dbReference type="Proteomes" id="UP000257127"/>
    </source>
</evidence>
<protein>
    <submittedName>
        <fullName evidence="1">Gliding motility-associated C-terminal domain-containing protein</fullName>
    </submittedName>
</protein>
<dbReference type="Proteomes" id="UP000257127">
    <property type="component" value="Unassembled WGS sequence"/>
</dbReference>
<dbReference type="InterPro" id="IPR026341">
    <property type="entry name" value="T9SS_type_B"/>
</dbReference>